<proteinExistence type="predicted"/>
<dbReference type="SUPFAM" id="SSF52540">
    <property type="entry name" value="P-loop containing nucleoside triphosphate hydrolases"/>
    <property type="match status" value="1"/>
</dbReference>
<dbReference type="CDD" id="cd03116">
    <property type="entry name" value="MobB"/>
    <property type="match status" value="1"/>
</dbReference>
<accession>A0A484HIK0</accession>
<dbReference type="Gene3D" id="3.40.50.300">
    <property type="entry name" value="P-loop containing nucleotide triphosphate hydrolases"/>
    <property type="match status" value="1"/>
</dbReference>
<evidence type="ECO:0000313" key="2">
    <source>
        <dbReference type="EMBL" id="VEN74587.1"/>
    </source>
</evidence>
<evidence type="ECO:0000259" key="1">
    <source>
        <dbReference type="Pfam" id="PF03205"/>
    </source>
</evidence>
<dbReference type="InterPro" id="IPR004435">
    <property type="entry name" value="MobB_dom"/>
</dbReference>
<dbReference type="NCBIfam" id="TIGR00176">
    <property type="entry name" value="mobB"/>
    <property type="match status" value="1"/>
</dbReference>
<name>A0A484HIK0_9BACT</name>
<dbReference type="GO" id="GO:0006777">
    <property type="term" value="P:Mo-molybdopterin cofactor biosynthetic process"/>
    <property type="evidence" value="ECO:0007669"/>
    <property type="project" value="InterPro"/>
</dbReference>
<sequence length="171" mass="18717">MTPGDRPPVVAIVGNSGSGKTTFMERLIPEIKARGLKVGTIKHHHKAEMAEIDRPGKDSWRHKRAGASVAAVVSASGAGMVADADRDRGPLEWLYLFPGVDIVLCEGFKRENISKIEVFRPEISPRPLCRDDEALLAFVSDSDIEGARTPVFSPKEAGKTADFLIHRFNLK</sequence>
<organism evidence="2">
    <name type="scientific">uncultured Desulfobacteraceae bacterium</name>
    <dbReference type="NCBI Taxonomy" id="218296"/>
    <lineage>
        <taxon>Bacteria</taxon>
        <taxon>Pseudomonadati</taxon>
        <taxon>Thermodesulfobacteriota</taxon>
        <taxon>Desulfobacteria</taxon>
        <taxon>Desulfobacterales</taxon>
        <taxon>Desulfobacteraceae</taxon>
        <taxon>environmental samples</taxon>
    </lineage>
</organism>
<dbReference type="InterPro" id="IPR027417">
    <property type="entry name" value="P-loop_NTPase"/>
</dbReference>
<gene>
    <name evidence="2" type="ORF">EPICR_40170</name>
</gene>
<protein>
    <submittedName>
        <fullName evidence="2">Molybdopterin-guanine dinucleotide biosynthesis protein B</fullName>
    </submittedName>
</protein>
<reference evidence="2" key="1">
    <citation type="submission" date="2019-01" db="EMBL/GenBank/DDBJ databases">
        <authorList>
            <consortium name="Genoscope - CEA"/>
            <person name="William W."/>
        </authorList>
    </citation>
    <scope>NUCLEOTIDE SEQUENCE</scope>
    <source>
        <strain evidence="2">CR-1</strain>
    </source>
</reference>
<dbReference type="EMBL" id="CAACVI010000034">
    <property type="protein sequence ID" value="VEN74587.1"/>
    <property type="molecule type" value="Genomic_DNA"/>
</dbReference>
<dbReference type="PANTHER" id="PTHR40072">
    <property type="entry name" value="MOLYBDOPTERIN-GUANINE DINUCLEOTIDE BIOSYNTHESIS ADAPTER PROTEIN-RELATED"/>
    <property type="match status" value="1"/>
</dbReference>
<dbReference type="GO" id="GO:0005525">
    <property type="term" value="F:GTP binding"/>
    <property type="evidence" value="ECO:0007669"/>
    <property type="project" value="InterPro"/>
</dbReference>
<dbReference type="PANTHER" id="PTHR40072:SF1">
    <property type="entry name" value="MOLYBDOPTERIN-GUANINE DINUCLEOTIDE BIOSYNTHESIS ADAPTER PROTEIN"/>
    <property type="match status" value="1"/>
</dbReference>
<dbReference type="InterPro" id="IPR052539">
    <property type="entry name" value="MGD_biosynthesis_adapter"/>
</dbReference>
<dbReference type="AlphaFoldDB" id="A0A484HIK0"/>
<feature type="domain" description="Molybdopterin-guanine dinucleotide biosynthesis protein B (MobB)" evidence="1">
    <location>
        <begin position="9"/>
        <end position="141"/>
    </location>
</feature>
<dbReference type="Pfam" id="PF03205">
    <property type="entry name" value="MobB"/>
    <property type="match status" value="1"/>
</dbReference>